<evidence type="ECO:0000313" key="4">
    <source>
        <dbReference type="EMBL" id="KAI6294149.1"/>
    </source>
</evidence>
<accession>A0ABQ8NAY5</accession>
<feature type="compositionally biased region" description="Polar residues" evidence="1">
    <location>
        <begin position="615"/>
        <end position="624"/>
    </location>
</feature>
<feature type="domain" description="SAM-like" evidence="3">
    <location>
        <begin position="853"/>
        <end position="927"/>
    </location>
</feature>
<evidence type="ECO:0000256" key="1">
    <source>
        <dbReference type="SAM" id="MobiDB-lite"/>
    </source>
</evidence>
<dbReference type="EMBL" id="JABSND010000213">
    <property type="protein sequence ID" value="KAI6294149.1"/>
    <property type="molecule type" value="Genomic_DNA"/>
</dbReference>
<dbReference type="InterPro" id="IPR055528">
    <property type="entry name" value="DUF7102"/>
</dbReference>
<dbReference type="InterPro" id="IPR057559">
    <property type="entry name" value="SAM_6"/>
</dbReference>
<dbReference type="Pfam" id="PF23395">
    <property type="entry name" value="SAM_6"/>
    <property type="match status" value="1"/>
</dbReference>
<evidence type="ECO:0000313" key="5">
    <source>
        <dbReference type="Proteomes" id="UP001059893"/>
    </source>
</evidence>
<evidence type="ECO:0000259" key="3">
    <source>
        <dbReference type="Pfam" id="PF23395"/>
    </source>
</evidence>
<gene>
    <name evidence="4" type="ORF">MCOR33_008677</name>
</gene>
<proteinExistence type="predicted"/>
<dbReference type="Proteomes" id="UP001059893">
    <property type="component" value="Unassembled WGS sequence"/>
</dbReference>
<protein>
    <submittedName>
        <fullName evidence="4">Uncharacterized protein</fullName>
    </submittedName>
</protein>
<evidence type="ECO:0000259" key="2">
    <source>
        <dbReference type="Pfam" id="PF23394"/>
    </source>
</evidence>
<feature type="region of interest" description="Disordered" evidence="1">
    <location>
        <begin position="606"/>
        <end position="634"/>
    </location>
</feature>
<feature type="domain" description="DUF7102" evidence="2">
    <location>
        <begin position="676"/>
        <end position="838"/>
    </location>
</feature>
<feature type="region of interest" description="Disordered" evidence="1">
    <location>
        <begin position="509"/>
        <end position="533"/>
    </location>
</feature>
<reference evidence="4" key="1">
    <citation type="submission" date="2021-01" db="EMBL/GenBank/DDBJ databases">
        <title>Deciphering the adaptive evolutionary patterns associated with biogeogrpahic diversity in the finger millet blast pathogen Magnaporthe oryzae in Eastern Africa.</title>
        <authorList>
            <person name="Onyema G."/>
            <person name="Shittu T.A."/>
            <person name="Dodsworth S."/>
            <person name="Devilliers S."/>
            <person name="Muthumeenakshi S."/>
            <person name="Sreenivasaprasad S."/>
        </authorList>
    </citation>
    <scope>NUCLEOTIDE SEQUENCE</scope>
    <source>
        <strain evidence="4">D15/s37</strain>
    </source>
</reference>
<keyword evidence="5" id="KW-1185">Reference proteome</keyword>
<comment type="caution">
    <text evidence="4">The sequence shown here is derived from an EMBL/GenBank/DDBJ whole genome shotgun (WGS) entry which is preliminary data.</text>
</comment>
<sequence>MASCNVDPDGFGPESALAYCLDESLGEPLLTDHRFNPLNPSLFTDIVSQVPENIIDDGTLQQLPSAITDLTIEQWEVGKDEINFIKEASRSFSEEDVETPIKQAFLQSLPSRPPRLELPLLTLASQAESREMLNRLATVPPVSLVFDEIPMDDLGADKGEGLEFPPSAYTCQINMENELQEKIELTKEAVCYLAEIVRVDRSDLEASLDIKDMMPPARLNRHDLRLTPPATPRFSHMQSEPWVPGSDGVDIPSPSEPRSLLSDDLKAIEDHIFQTDNGPLSGGSPLANCSPVQGTLFTSTPEDEPAIPVRDHKKIDDFKLELPLVANTIDEPSGINLLIDGIEPFVIDQEIGDKDTASLTALLEIDASAQLREAADKVRKLSEQEQIEPLDGLARLKLPMIDTTPPEADWKDVVREEKQMLAYIMERHSDEFQLAKWKIDKRAERDLPWLMSSSTGIVLGDEGLEEVDESALHEFCAFDDDVLGISALSRKIKELALLRRADDLDDDDLEPAFARTPTPVPTPASALPTPENSEDLMTCIRKKRKALEALQSSPFTKRAKCRPPLNGEETLLIGDKSPEGAKLLASFLELNGHGKAPPRQSQYFRASAGDGASRDSCNSKQPANIPQEKPSDKTNAMLTTKNSQQFATNTPGDVPSNIAKPAPVPRIQLPDFPLKLVVSISLPRDLVRLLERLLPGVELIERDYNAYNYSTWAAGTSAPSTIISSLGEEADITLSPGVGVILTSTVHVRQGPFQGCDGDSILQRQVRKTCRRYKRLVVLVSDKSLDDTILPMAPADALAFAEFQAFARSLQDVAEVSVFWVGGGQTSLATWVASLATECASLEQAPFYRLLCQGESHWELFLRRAGMNTFAAQMVCGLLQSPYGTEAASFFGGSGLAAFVNMSANERAQRYTSVLGGRRVLDRVSDVVDQNWGRM</sequence>
<name>A0ABQ8NAY5_PYRGI</name>
<organism evidence="4 5">
    <name type="scientific">Pyricularia grisea</name>
    <name type="common">Crabgrass-specific blast fungus</name>
    <name type="synonym">Magnaporthe grisea</name>
    <dbReference type="NCBI Taxonomy" id="148305"/>
    <lineage>
        <taxon>Eukaryota</taxon>
        <taxon>Fungi</taxon>
        <taxon>Dikarya</taxon>
        <taxon>Ascomycota</taxon>
        <taxon>Pezizomycotina</taxon>
        <taxon>Sordariomycetes</taxon>
        <taxon>Sordariomycetidae</taxon>
        <taxon>Magnaporthales</taxon>
        <taxon>Pyriculariaceae</taxon>
        <taxon>Pyricularia</taxon>
    </lineage>
</organism>
<dbReference type="Pfam" id="PF23394">
    <property type="entry name" value="DUF7102"/>
    <property type="match status" value="1"/>
</dbReference>